<proteinExistence type="predicted"/>
<evidence type="ECO:0000313" key="2">
    <source>
        <dbReference type="EMBL" id="AZL89352.1"/>
    </source>
</evidence>
<dbReference type="PROSITE" id="PS51996">
    <property type="entry name" value="TR_MART"/>
    <property type="match status" value="1"/>
</dbReference>
<evidence type="ECO:0000256" key="1">
    <source>
        <dbReference type="SAM" id="MobiDB-lite"/>
    </source>
</evidence>
<protein>
    <submittedName>
        <fullName evidence="2">Uncharacterized protein</fullName>
    </submittedName>
</protein>
<dbReference type="RefSeq" id="YP_010788855.1">
    <property type="nucleotide sequence ID" value="NC_075367.1"/>
</dbReference>
<organism evidence="2">
    <name type="scientific">Megavirus baoshan</name>
    <dbReference type="NCBI Taxonomy" id="2496520"/>
    <lineage>
        <taxon>Viruses</taxon>
        <taxon>Varidnaviria</taxon>
        <taxon>Bamfordvirae</taxon>
        <taxon>Nucleocytoviricota</taxon>
        <taxon>Megaviricetes</taxon>
        <taxon>Imitervirales</taxon>
        <taxon>Mimiviridae</taxon>
        <taxon>Megamimivirinae</taxon>
        <taxon>Megavirus</taxon>
        <taxon>Megavirus baoshanense</taxon>
    </lineage>
</organism>
<feature type="compositionally biased region" description="Basic and acidic residues" evidence="1">
    <location>
        <begin position="46"/>
        <end position="57"/>
    </location>
</feature>
<dbReference type="Gene3D" id="3.90.176.10">
    <property type="entry name" value="Toxin ADP-ribosyltransferase, Chain A, domain 1"/>
    <property type="match status" value="1"/>
</dbReference>
<dbReference type="GeneID" id="80526150"/>
<sequence length="832" mass="97936">MSLSDIESNKYDKENNRYHFINDDISVEDKNKINNKNNFINDDNNNDDKHDGEHDKHINFNNKYYDFDDDDDNDDNNDRYINFSTNYYDDNNNDDDYDDDDDRYRNFSVNYYNGSNNNDHNDDNDPDMVHIKNIYKNIERYRPIDIYNIDGERINNLKELYDLFNTILHDLIDDIVKATLSKMSSFNYNIFGGKVLEKIMNPNIEYVTSFDFDVEIDTSDTMVLNFAKKITERLNSYINYQYGPMRHFIKNILLKYNLLDESCLNHYSDTNIKLFRFGYRKSGFGVNKLSIFIHLVLKSDLFTNILLDNSGSNNPDHNVIFYPFFDIKKTNNLYPPIIYNNIKYANIPITIQGFTSAVENNAKVVKNVTRLEYFKNENIFICNPEFDFPFDVLKFTNSFDRDVKIADDLGLKFVKNKVLDYYETYSKKYLKMTDCDVYLKNINLNPFSVTDKDIKLAELYQLVKNQDIKHKSPIYEYTGGSHKNINLYCQLKNLGLHNTDDAKKYITNINKFIDINTNLDIVFTNLFNDSIYIKKIDTTFKKEFEVISFQTFLYYNSPNGIISDSSHLSLDRGSIMYMPNYLSTAYNMFSNYNDFISPVKVLYKIKIENKLGLGKNWVIVDKYSQIDTEKEILIRAGSYYVIENIDYIPVKEYSNCYNIKLVTMKLCDDISHAIDYSEKFGQNNLIYGLLSNNLFGGKIVEKLESIEPKSIINLYDKKINKQIINPHCIIISADYIAKSKINNEQDIIDCYVKYYPLFASVIDKYQKPGYIINKFISQKLPNYDIPGLNSESEKIPNNQSKTYFYKYQKYKNKYDKLKNNIDTNILNNQIIV</sequence>
<dbReference type="EMBL" id="MH046811">
    <property type="protein sequence ID" value="AZL89352.1"/>
    <property type="molecule type" value="Genomic_DNA"/>
</dbReference>
<reference evidence="2" key="1">
    <citation type="submission" date="2018-03" db="EMBL/GenBank/DDBJ databases">
        <title>Draft genome sequences of Megaviruse, new member of the family Mimiviridae isolated from water in Shanghai, China.</title>
        <authorList>
            <person name="Xia Y."/>
        </authorList>
    </citation>
    <scope>NUCLEOTIDE SEQUENCE</scope>
    <source>
        <strain evidence="2">SH</strain>
    </source>
</reference>
<dbReference type="KEGG" id="vg:80526150"/>
<dbReference type="SUPFAM" id="SSF56399">
    <property type="entry name" value="ADP-ribosylation"/>
    <property type="match status" value="1"/>
</dbReference>
<feature type="region of interest" description="Disordered" evidence="1">
    <location>
        <begin position="36"/>
        <end position="57"/>
    </location>
</feature>
<name>A0A3Q8U7Y8_9VIRU</name>
<accession>A0A3Q8U7Y8</accession>